<dbReference type="PANTHER" id="PTHR12297:SF3">
    <property type="entry name" value="HIG1 DOMAIN FAMILY MEMBER 1A"/>
    <property type="match status" value="1"/>
</dbReference>
<name>A0A6H0XTF6_9PEZI</name>
<keyword evidence="8 10" id="KW-0472">Membrane</keyword>
<evidence type="ECO:0000256" key="6">
    <source>
        <dbReference type="ARBA" id="ARBA00022989"/>
    </source>
</evidence>
<dbReference type="OrthoDB" id="6604018at2759"/>
<feature type="compositionally biased region" description="Polar residues" evidence="9">
    <location>
        <begin position="149"/>
        <end position="158"/>
    </location>
</feature>
<evidence type="ECO:0000256" key="3">
    <source>
        <dbReference type="ARBA" id="ARBA00009366"/>
    </source>
</evidence>
<feature type="domain" description="HIG1" evidence="11">
    <location>
        <begin position="12"/>
        <end position="103"/>
    </location>
</feature>
<evidence type="ECO:0000256" key="2">
    <source>
        <dbReference type="ARBA" id="ARBA00004325"/>
    </source>
</evidence>
<evidence type="ECO:0000256" key="5">
    <source>
        <dbReference type="ARBA" id="ARBA00022692"/>
    </source>
</evidence>
<evidence type="ECO:0000256" key="9">
    <source>
        <dbReference type="SAM" id="MobiDB-lite"/>
    </source>
</evidence>
<dbReference type="GO" id="GO:0097250">
    <property type="term" value="P:mitochondrial respirasome assembly"/>
    <property type="evidence" value="ECO:0007669"/>
    <property type="project" value="TreeGrafter"/>
</dbReference>
<dbReference type="PANTHER" id="PTHR12297">
    <property type="entry name" value="HYPOXIA-INDUCBILE GENE 1 HIG1 -RELATED"/>
    <property type="match status" value="1"/>
</dbReference>
<dbReference type="EMBL" id="CP051140">
    <property type="protein sequence ID" value="QIW97898.1"/>
    <property type="molecule type" value="Genomic_DNA"/>
</dbReference>
<accession>A0A6H0XTF6</accession>
<dbReference type="PROSITE" id="PS51503">
    <property type="entry name" value="HIG1"/>
    <property type="match status" value="1"/>
</dbReference>
<comment type="subcellular location">
    <subcellularLocation>
        <location evidence="2">Mitochondrion membrane</location>
    </subcellularLocation>
</comment>
<feature type="transmembrane region" description="Helical" evidence="10">
    <location>
        <begin position="73"/>
        <end position="92"/>
    </location>
</feature>
<dbReference type="Proteomes" id="UP000503462">
    <property type="component" value="Chromosome 2"/>
</dbReference>
<dbReference type="InterPro" id="IPR007667">
    <property type="entry name" value="Hypoxia_induced_domain"/>
</dbReference>
<evidence type="ECO:0000256" key="1">
    <source>
        <dbReference type="ARBA" id="ARBA00002584"/>
    </source>
</evidence>
<dbReference type="Pfam" id="PF04588">
    <property type="entry name" value="HIG_1_N"/>
    <property type="match status" value="1"/>
</dbReference>
<dbReference type="AlphaFoldDB" id="A0A6H0XTF6"/>
<evidence type="ECO:0000256" key="8">
    <source>
        <dbReference type="ARBA" id="ARBA00023136"/>
    </source>
</evidence>
<comment type="function">
    <text evidence="1">Cytochrome c oxidase subunit which plays a role in assembly of respiratory supercomplexes.</text>
</comment>
<keyword evidence="5 10" id="KW-0812">Transmembrane</keyword>
<keyword evidence="13" id="KW-1185">Reference proteome</keyword>
<evidence type="ECO:0000256" key="7">
    <source>
        <dbReference type="ARBA" id="ARBA00023128"/>
    </source>
</evidence>
<organism evidence="12 13">
    <name type="scientific">Peltaster fructicola</name>
    <dbReference type="NCBI Taxonomy" id="286661"/>
    <lineage>
        <taxon>Eukaryota</taxon>
        <taxon>Fungi</taxon>
        <taxon>Dikarya</taxon>
        <taxon>Ascomycota</taxon>
        <taxon>Pezizomycotina</taxon>
        <taxon>Dothideomycetes</taxon>
        <taxon>Dothideomycetes incertae sedis</taxon>
        <taxon>Peltaster</taxon>
    </lineage>
</organism>
<reference evidence="12 13" key="1">
    <citation type="journal article" date="2016" name="Sci. Rep.">
        <title>Peltaster fructicola genome reveals evolution from an invasive phytopathogen to an ectophytic parasite.</title>
        <authorList>
            <person name="Xu C."/>
            <person name="Chen H."/>
            <person name="Gleason M.L."/>
            <person name="Xu J.R."/>
            <person name="Liu H."/>
            <person name="Zhang R."/>
            <person name="Sun G."/>
        </authorList>
    </citation>
    <scope>NUCLEOTIDE SEQUENCE [LARGE SCALE GENOMIC DNA]</scope>
    <source>
        <strain evidence="12 13">LNHT1506</strain>
    </source>
</reference>
<feature type="region of interest" description="Disordered" evidence="9">
    <location>
        <begin position="144"/>
        <end position="170"/>
    </location>
</feature>
<evidence type="ECO:0000313" key="12">
    <source>
        <dbReference type="EMBL" id="QIW97898.1"/>
    </source>
</evidence>
<gene>
    <name evidence="12" type="ORF">AMS68_003416</name>
</gene>
<proteinExistence type="inferred from homology"/>
<evidence type="ECO:0000259" key="11">
    <source>
        <dbReference type="PROSITE" id="PS51503"/>
    </source>
</evidence>
<feature type="region of interest" description="Disordered" evidence="9">
    <location>
        <begin position="1"/>
        <end position="20"/>
    </location>
</feature>
<sequence length="183" mass="21242">MSVPGNINPAPPPSSFDDDPDFFEESRMTKLKRRVFEEPLIPLGCALTVWALIEATKSIRAGDKVRTNQMFRRRVYAQGFTLLAFVAGSFYWEGDRAKRRQYDELSEEKRKQERREAWLRELEARDQEEDELRKIRDKVTKERIDASNKAKSTASQVRSVLEAGESRSDRSILSAAMALWRQQ</sequence>
<dbReference type="Gene3D" id="6.10.140.1320">
    <property type="match status" value="1"/>
</dbReference>
<keyword evidence="6 10" id="KW-1133">Transmembrane helix</keyword>
<dbReference type="InterPro" id="IPR050355">
    <property type="entry name" value="RCF1"/>
</dbReference>
<protein>
    <recommendedName>
        <fullName evidence="11">HIG1 domain-containing protein</fullName>
    </recommendedName>
</protein>
<evidence type="ECO:0000313" key="13">
    <source>
        <dbReference type="Proteomes" id="UP000503462"/>
    </source>
</evidence>
<comment type="subunit">
    <text evidence="4">Associates with the respiratory chain complex III/complex IV supercomplex.</text>
</comment>
<evidence type="ECO:0000256" key="10">
    <source>
        <dbReference type="SAM" id="Phobius"/>
    </source>
</evidence>
<comment type="similarity">
    <text evidence="3">Belongs to the RCF1 family.</text>
</comment>
<dbReference type="GO" id="GO:0031966">
    <property type="term" value="C:mitochondrial membrane"/>
    <property type="evidence" value="ECO:0007669"/>
    <property type="project" value="UniProtKB-SubCell"/>
</dbReference>
<evidence type="ECO:0000256" key="4">
    <source>
        <dbReference type="ARBA" id="ARBA00011565"/>
    </source>
</evidence>
<keyword evidence="7" id="KW-0496">Mitochondrion</keyword>